<dbReference type="AlphaFoldDB" id="A0AA88V3T0"/>
<dbReference type="Pfam" id="PF00240">
    <property type="entry name" value="ubiquitin"/>
    <property type="match status" value="1"/>
</dbReference>
<feature type="compositionally biased region" description="Polar residues" evidence="1">
    <location>
        <begin position="159"/>
        <end position="170"/>
    </location>
</feature>
<organism evidence="3 4">
    <name type="scientific">Escallonia herrerae</name>
    <dbReference type="NCBI Taxonomy" id="1293975"/>
    <lineage>
        <taxon>Eukaryota</taxon>
        <taxon>Viridiplantae</taxon>
        <taxon>Streptophyta</taxon>
        <taxon>Embryophyta</taxon>
        <taxon>Tracheophyta</taxon>
        <taxon>Spermatophyta</taxon>
        <taxon>Magnoliopsida</taxon>
        <taxon>eudicotyledons</taxon>
        <taxon>Gunneridae</taxon>
        <taxon>Pentapetalae</taxon>
        <taxon>asterids</taxon>
        <taxon>campanulids</taxon>
        <taxon>Escalloniales</taxon>
        <taxon>Escalloniaceae</taxon>
        <taxon>Escallonia</taxon>
    </lineage>
</organism>
<dbReference type="PANTHER" id="PTHR15204">
    <property type="entry name" value="LARGE PROLINE-RICH PROTEIN BAG6"/>
    <property type="match status" value="1"/>
</dbReference>
<evidence type="ECO:0000313" key="4">
    <source>
        <dbReference type="Proteomes" id="UP001188597"/>
    </source>
</evidence>
<feature type="region of interest" description="Disordered" evidence="1">
    <location>
        <begin position="409"/>
        <end position="471"/>
    </location>
</feature>
<feature type="compositionally biased region" description="Polar residues" evidence="1">
    <location>
        <begin position="540"/>
        <end position="559"/>
    </location>
</feature>
<feature type="compositionally biased region" description="Polar residues" evidence="1">
    <location>
        <begin position="631"/>
        <end position="663"/>
    </location>
</feature>
<dbReference type="GO" id="GO:0031593">
    <property type="term" value="F:polyubiquitin modification-dependent protein binding"/>
    <property type="evidence" value="ECO:0007669"/>
    <property type="project" value="TreeGrafter"/>
</dbReference>
<feature type="compositionally biased region" description="Polar residues" evidence="1">
    <location>
        <begin position="76"/>
        <end position="90"/>
    </location>
</feature>
<proteinExistence type="predicted"/>
<feature type="region of interest" description="Disordered" evidence="1">
    <location>
        <begin position="69"/>
        <end position="106"/>
    </location>
</feature>
<dbReference type="GO" id="GO:0036503">
    <property type="term" value="P:ERAD pathway"/>
    <property type="evidence" value="ECO:0007669"/>
    <property type="project" value="TreeGrafter"/>
</dbReference>
<feature type="domain" description="Ubiquitin-like" evidence="2">
    <location>
        <begin position="24"/>
        <end position="71"/>
    </location>
</feature>
<evidence type="ECO:0000313" key="3">
    <source>
        <dbReference type="EMBL" id="KAK3001189.1"/>
    </source>
</evidence>
<feature type="compositionally biased region" description="Polar residues" evidence="1">
    <location>
        <begin position="519"/>
        <end position="528"/>
    </location>
</feature>
<feature type="compositionally biased region" description="Polar residues" evidence="1">
    <location>
        <begin position="453"/>
        <end position="471"/>
    </location>
</feature>
<feature type="compositionally biased region" description="Low complexity" evidence="1">
    <location>
        <begin position="8"/>
        <end position="21"/>
    </location>
</feature>
<protein>
    <recommendedName>
        <fullName evidence="2">Ubiquitin-like domain-containing protein</fullName>
    </recommendedName>
</protein>
<dbReference type="SUPFAM" id="SSF54236">
    <property type="entry name" value="Ubiquitin-like"/>
    <property type="match status" value="1"/>
</dbReference>
<dbReference type="SMART" id="SM00213">
    <property type="entry name" value="UBQ"/>
    <property type="match status" value="1"/>
</dbReference>
<dbReference type="EMBL" id="JAVXUP010002832">
    <property type="protein sequence ID" value="KAK3001189.1"/>
    <property type="molecule type" value="Genomic_DNA"/>
</dbReference>
<dbReference type="PROSITE" id="PS50053">
    <property type="entry name" value="UBIQUITIN_2"/>
    <property type="match status" value="1"/>
</dbReference>
<evidence type="ECO:0000256" key="1">
    <source>
        <dbReference type="SAM" id="MobiDB-lite"/>
    </source>
</evidence>
<dbReference type="InterPro" id="IPR000626">
    <property type="entry name" value="Ubiquitin-like_dom"/>
</dbReference>
<accession>A0AA88V3T0</accession>
<sequence>MADQYTPEGASTSDASAESSGSSVELNIKTLDSQIFTFQVDKNMPVLVFKETIASKVGVPVGQQRLIFRGKPSEPQPSSGTNNGETNANGVNRGPEAAGAPRTRVGQVSHSVVLGTFNLGEQGEGIVPDLNRVVGAVLNSIGIGAVGTGGTQANMQFNAPGQVPQGNETGRTGGNQTGSPPQPGHQGPQVLQIPLGAAGPIPSIFVPIPDSLNTLSEFMNRMELALSQNAYQPNQSSNSRGELLAVALPADARGLPTPEALAVVLRHAQRLLSDHAITALSRVAGRVEQEGGSTDPVVRSQIQSESMVVGLLMQQIGALLLELGRTMLTLRMGRSPDESSVNAGPAVYISPAGPNPIMVQPFPLQAGSLFGGSGVSPVTPGAFGAVPRHININVHTGVSLVRLLSAVGPRTTNGDGSQGDPVNGTGSGDSGQPQVLPIRNVAGAAVPSPNGAPVSSAQQVGVTVSQPSPDSVSLSTVIAEVSSRLRNIVGNMRSDETEPGQPENSAVHNESIGLGTGNDEGSNTQIDSIGNVVGEIGLPSSVSAPGTEDQMTQPDSHQPSNKEDMEAGTSSSAVGTDNMLKPEGGRECASRASQETDNCEGAPAVPLGLGQGGLQPKKRSKQPRSLGKSGNGATSDAPATNQDQNMRSEGQQPLLQPSGQHVSGGQFDPASAMSQVLQTPALNGLLAGVSQQTGVGSPDALRNMLGQLTQSPVMMNTVNQIAQQMEGQDLGNMFSGRGGGIDLSRMVQQMMPIVSQAFGGISNFPGQVPAVEREPPTLINERRPSRDERPQDQNSQIDLQQVAQRIEHQDPPEEVFRSVVESAINLYNGSDAEGLVDELCTEEGLASEFVELLGRDISERLGDERGSE</sequence>
<feature type="compositionally biased region" description="Basic and acidic residues" evidence="1">
    <location>
        <begin position="771"/>
        <end position="791"/>
    </location>
</feature>
<keyword evidence="4" id="KW-1185">Reference proteome</keyword>
<name>A0AA88V3T0_9ASTE</name>
<dbReference type="GO" id="GO:0051787">
    <property type="term" value="F:misfolded protein binding"/>
    <property type="evidence" value="ECO:0007669"/>
    <property type="project" value="TreeGrafter"/>
</dbReference>
<feature type="region of interest" description="Disordered" evidence="1">
    <location>
        <begin position="1"/>
        <end position="21"/>
    </location>
</feature>
<gene>
    <name evidence="3" type="ORF">RJ639_021894</name>
</gene>
<dbReference type="GO" id="GO:0071818">
    <property type="term" value="C:BAT3 complex"/>
    <property type="evidence" value="ECO:0007669"/>
    <property type="project" value="TreeGrafter"/>
</dbReference>
<feature type="region of interest" description="Disordered" evidence="1">
    <location>
        <begin position="159"/>
        <end position="189"/>
    </location>
</feature>
<dbReference type="InterPro" id="IPR029071">
    <property type="entry name" value="Ubiquitin-like_domsf"/>
</dbReference>
<reference evidence="3" key="1">
    <citation type="submission" date="2022-12" db="EMBL/GenBank/DDBJ databases">
        <title>Draft genome assemblies for two species of Escallonia (Escalloniales).</title>
        <authorList>
            <person name="Chanderbali A."/>
            <person name="Dervinis C."/>
            <person name="Anghel I."/>
            <person name="Soltis D."/>
            <person name="Soltis P."/>
            <person name="Zapata F."/>
        </authorList>
    </citation>
    <scope>NUCLEOTIDE SEQUENCE</scope>
    <source>
        <strain evidence="3">UCBG64.0493</strain>
        <tissue evidence="3">Leaf</tissue>
    </source>
</reference>
<dbReference type="Proteomes" id="UP001188597">
    <property type="component" value="Unassembled WGS sequence"/>
</dbReference>
<feature type="region of interest" description="Disordered" evidence="1">
    <location>
        <begin position="492"/>
        <end position="668"/>
    </location>
</feature>
<comment type="caution">
    <text evidence="3">The sequence shown here is derived from an EMBL/GenBank/DDBJ whole genome shotgun (WGS) entry which is preliminary data.</text>
</comment>
<evidence type="ECO:0000259" key="2">
    <source>
        <dbReference type="PROSITE" id="PS50053"/>
    </source>
</evidence>
<dbReference type="PANTHER" id="PTHR15204:SF5">
    <property type="entry name" value="LARGE PROLINE-RICH PROTEIN BAG6 ISOFORM X1"/>
    <property type="match status" value="1"/>
</dbReference>
<dbReference type="Gene3D" id="3.10.20.90">
    <property type="entry name" value="Phosphatidylinositol 3-kinase Catalytic Subunit, Chain A, domain 1"/>
    <property type="match status" value="1"/>
</dbReference>
<feature type="region of interest" description="Disordered" evidence="1">
    <location>
        <begin position="766"/>
        <end position="796"/>
    </location>
</feature>